<evidence type="ECO:0000313" key="3">
    <source>
        <dbReference type="EMBL" id="BCI63311.1"/>
    </source>
</evidence>
<dbReference type="Proteomes" id="UP000594042">
    <property type="component" value="Chromosome"/>
</dbReference>
<dbReference type="Gene3D" id="3.40.1420.30">
    <property type="match status" value="1"/>
</dbReference>
<dbReference type="Pfam" id="PF11396">
    <property type="entry name" value="PepSY_like"/>
    <property type="match status" value="2"/>
</dbReference>
<sequence>MKKLIFTLVLVLGIAVPLVMAGDNNSISYGQLPSGARNFIEKMFPGIKVVKCEREMPWTRYDVKLANGYELEFDRVGQWLEIEAETTPFSPVLLKLIPTEAVSYVNTQHQGSDIKKIERKKNGYKVKVDNKHVSSNIHFDKSGKWKKTEHDD</sequence>
<feature type="domain" description="Putative beta-lactamase-inhibitor-like PepSY-like" evidence="2">
    <location>
        <begin position="135"/>
        <end position="149"/>
    </location>
</feature>
<accession>A0A7G1HXQ1</accession>
<evidence type="ECO:0000256" key="1">
    <source>
        <dbReference type="SAM" id="SignalP"/>
    </source>
</evidence>
<keyword evidence="1" id="KW-0732">Signal</keyword>
<proteinExistence type="predicted"/>
<feature type="domain" description="Putative beta-lactamase-inhibitor-like PepSY-like" evidence="2">
    <location>
        <begin position="60"/>
        <end position="131"/>
    </location>
</feature>
<dbReference type="AlphaFoldDB" id="A0A7G1HXQ1"/>
<feature type="signal peptide" evidence="1">
    <location>
        <begin position="1"/>
        <end position="21"/>
    </location>
</feature>
<dbReference type="EMBL" id="AP023322">
    <property type="protein sequence ID" value="BCI63311.1"/>
    <property type="molecule type" value="Genomic_DNA"/>
</dbReference>
<feature type="chain" id="PRO_5028922011" description="Putative beta-lactamase-inhibitor-like PepSY-like domain-containing protein" evidence="1">
    <location>
        <begin position="22"/>
        <end position="152"/>
    </location>
</feature>
<dbReference type="InterPro" id="IPR021533">
    <property type="entry name" value="PepSY-like"/>
</dbReference>
<name>A0A7G1HXQ1_9BACT</name>
<evidence type="ECO:0000313" key="4">
    <source>
        <dbReference type="Proteomes" id="UP000594042"/>
    </source>
</evidence>
<evidence type="ECO:0000259" key="2">
    <source>
        <dbReference type="Pfam" id="PF11396"/>
    </source>
</evidence>
<keyword evidence="4" id="KW-1185">Reference proteome</keyword>
<organism evidence="3 4">
    <name type="scientific">Coprobacter secundus subsp. similis</name>
    <dbReference type="NCBI Taxonomy" id="2751153"/>
    <lineage>
        <taxon>Bacteria</taxon>
        <taxon>Pseudomonadati</taxon>
        <taxon>Bacteroidota</taxon>
        <taxon>Bacteroidia</taxon>
        <taxon>Bacteroidales</taxon>
        <taxon>Barnesiellaceae</taxon>
        <taxon>Coprobacter</taxon>
    </lineage>
</organism>
<reference evidence="4" key="1">
    <citation type="submission" date="2020-07" db="EMBL/GenBank/DDBJ databases">
        <title>Complete genome sequencing of Coprobacter sp. strain 2CBH44.</title>
        <authorList>
            <person name="Sakamoto M."/>
            <person name="Murakami T."/>
            <person name="Mori H."/>
        </authorList>
    </citation>
    <scope>NUCLEOTIDE SEQUENCE [LARGE SCALE GENOMIC DNA]</scope>
    <source>
        <strain evidence="4">2CBH44</strain>
    </source>
</reference>
<dbReference type="RefSeq" id="WP_200754629.1">
    <property type="nucleotide sequence ID" value="NZ_AP023322.1"/>
</dbReference>
<dbReference type="KEGG" id="copr:Cop2CBH44_16640"/>
<protein>
    <recommendedName>
        <fullName evidence="2">Putative beta-lactamase-inhibitor-like PepSY-like domain-containing protein</fullName>
    </recommendedName>
</protein>
<gene>
    <name evidence="3" type="ORF">Cop2CBH44_16640</name>
</gene>
<dbReference type="SUPFAM" id="SSF160574">
    <property type="entry name" value="BT0923-like"/>
    <property type="match status" value="1"/>
</dbReference>